<dbReference type="STRING" id="348151.IV55_GL001335"/>
<dbReference type="CDD" id="cd08504">
    <property type="entry name" value="PBP2_OppA"/>
    <property type="match status" value="1"/>
</dbReference>
<dbReference type="PANTHER" id="PTHR30290:SF10">
    <property type="entry name" value="PERIPLASMIC OLIGOPEPTIDE-BINDING PROTEIN-RELATED"/>
    <property type="match status" value="1"/>
</dbReference>
<evidence type="ECO:0000256" key="5">
    <source>
        <dbReference type="ARBA" id="ARBA00022856"/>
    </source>
</evidence>
<keyword evidence="4" id="KW-0732">Signal</keyword>
<dbReference type="PROSITE" id="PS51257">
    <property type="entry name" value="PROKAR_LIPOPROTEIN"/>
    <property type="match status" value="1"/>
</dbReference>
<gene>
    <name evidence="7" type="ORF">IV55_GL001335</name>
</gene>
<dbReference type="Gene3D" id="3.90.76.10">
    <property type="entry name" value="Dipeptide-binding Protein, Domain 1"/>
    <property type="match status" value="1"/>
</dbReference>
<evidence type="ECO:0000259" key="6">
    <source>
        <dbReference type="Pfam" id="PF00496"/>
    </source>
</evidence>
<keyword evidence="5" id="KW-0571">Peptide transport</keyword>
<dbReference type="PIRSF" id="PIRSF002741">
    <property type="entry name" value="MppA"/>
    <property type="match status" value="1"/>
</dbReference>
<evidence type="ECO:0000256" key="1">
    <source>
        <dbReference type="ARBA" id="ARBA00004196"/>
    </source>
</evidence>
<dbReference type="Pfam" id="PF00496">
    <property type="entry name" value="SBP_bac_5"/>
    <property type="match status" value="1"/>
</dbReference>
<dbReference type="GO" id="GO:0030313">
    <property type="term" value="C:cell envelope"/>
    <property type="evidence" value="ECO:0007669"/>
    <property type="project" value="UniProtKB-SubCell"/>
</dbReference>
<accession>A0A0R2LDN4</accession>
<feature type="domain" description="Solute-binding protein family 5" evidence="6">
    <location>
        <begin position="89"/>
        <end position="460"/>
    </location>
</feature>
<reference evidence="7 8" key="1">
    <citation type="journal article" date="2015" name="Genome Announc.">
        <title>Expanding the biotechnology potential of lactobacilli through comparative genomics of 213 strains and associated genera.</title>
        <authorList>
            <person name="Sun Z."/>
            <person name="Harris H.M."/>
            <person name="McCann A."/>
            <person name="Guo C."/>
            <person name="Argimon S."/>
            <person name="Zhang W."/>
            <person name="Yang X."/>
            <person name="Jeffery I.B."/>
            <person name="Cooney J.C."/>
            <person name="Kagawa T.F."/>
            <person name="Liu W."/>
            <person name="Song Y."/>
            <person name="Salvetti E."/>
            <person name="Wrobel A."/>
            <person name="Rasinkangas P."/>
            <person name="Parkhill J."/>
            <person name="Rea M.C."/>
            <person name="O'Sullivan O."/>
            <person name="Ritari J."/>
            <person name="Douillard F.P."/>
            <person name="Paul Ross R."/>
            <person name="Yang R."/>
            <person name="Briner A.E."/>
            <person name="Felis G.E."/>
            <person name="de Vos W.M."/>
            <person name="Barrangou R."/>
            <person name="Klaenhammer T.R."/>
            <person name="Caufield P.W."/>
            <person name="Cui Y."/>
            <person name="Zhang H."/>
            <person name="O'Toole P.W."/>
        </authorList>
    </citation>
    <scope>NUCLEOTIDE SEQUENCE [LARGE SCALE GENOMIC DNA]</scope>
    <source>
        <strain evidence="7 8">DSM 22696</strain>
    </source>
</reference>
<dbReference type="GO" id="GO:0015833">
    <property type="term" value="P:peptide transport"/>
    <property type="evidence" value="ECO:0007669"/>
    <property type="project" value="UniProtKB-KW"/>
</dbReference>
<dbReference type="InterPro" id="IPR030678">
    <property type="entry name" value="Peptide/Ni-bd"/>
</dbReference>
<sequence length="548" mass="60365">MNEASKMKTGHINKGRLIGLLAAAMVATVTLTACGSKKTADTSKGNVRVAATDALATLNSSRYSDVSSGEAIQNSIEGLYRIGSDGKPVLAGAKTVKISDNQRVYTFKLRANKWSNGDDVTAANYVYAWRKLADPTTGSPNSQNIDPIANGQDVRLGKKPLRELGVKALDKQTLQVTLANPVSYLKDLLTTAPYAPQDEAYVKKQGKAYGTDAKHAIYNGPFTVTGWTGTNDKWTFTKNKHYWDAKAVKVATVSVTTVKSQSTAANLYQSGKLDYFDLTNEYVKQYKGRPGYHVRKVPSVGYLNFNTKRAATANVHIRRALATGFNKNQLTKDVLQDGSTPLNGIVPADFVKSSVNGEDFRKYSGNLVPSDAAYARKEFKTGLKELGKQDLTLEFLSADTPEAKAVAEFMQSSYEKTLPGLKISVREVPLKQRLNFGHNYQFDIVYGLWSPDYQDPYQFITDGGAYHLNSDYKNPTYLKVVKDVNDTYATNPTKRWEALRTAEHQIVKEDAFTAPVFQGAHVYMERPSVKGLVVSPNGSAKFYRGVTK</sequence>
<dbReference type="AlphaFoldDB" id="A0A0R2LDN4"/>
<evidence type="ECO:0000256" key="4">
    <source>
        <dbReference type="ARBA" id="ARBA00022729"/>
    </source>
</evidence>
<dbReference type="Proteomes" id="UP000051139">
    <property type="component" value="Unassembled WGS sequence"/>
</dbReference>
<dbReference type="InterPro" id="IPR000914">
    <property type="entry name" value="SBP_5_dom"/>
</dbReference>
<dbReference type="FunFam" id="3.90.76.10:FF:000001">
    <property type="entry name" value="Oligopeptide ABC transporter substrate-binding protein"/>
    <property type="match status" value="1"/>
</dbReference>
<proteinExistence type="inferred from homology"/>
<evidence type="ECO:0000256" key="2">
    <source>
        <dbReference type="ARBA" id="ARBA00005695"/>
    </source>
</evidence>
<protein>
    <submittedName>
        <fullName evidence="7">Oligopeptide ABC transporter, oligopeptide-binding protein</fullName>
    </submittedName>
</protein>
<comment type="similarity">
    <text evidence="2">Belongs to the bacterial solute-binding protein 5 family.</text>
</comment>
<dbReference type="PATRIC" id="fig|348151.3.peg.1372"/>
<dbReference type="GO" id="GO:1904680">
    <property type="term" value="F:peptide transmembrane transporter activity"/>
    <property type="evidence" value="ECO:0007669"/>
    <property type="project" value="TreeGrafter"/>
</dbReference>
<comment type="subcellular location">
    <subcellularLocation>
        <location evidence="1">Cell envelope</location>
    </subcellularLocation>
</comment>
<keyword evidence="8" id="KW-1185">Reference proteome</keyword>
<dbReference type="InterPro" id="IPR039424">
    <property type="entry name" value="SBP_5"/>
</dbReference>
<dbReference type="GO" id="GO:0043190">
    <property type="term" value="C:ATP-binding cassette (ABC) transporter complex"/>
    <property type="evidence" value="ECO:0007669"/>
    <property type="project" value="InterPro"/>
</dbReference>
<evidence type="ECO:0000313" key="8">
    <source>
        <dbReference type="Proteomes" id="UP000051139"/>
    </source>
</evidence>
<evidence type="ECO:0000256" key="3">
    <source>
        <dbReference type="ARBA" id="ARBA00022448"/>
    </source>
</evidence>
<evidence type="ECO:0000313" key="7">
    <source>
        <dbReference type="EMBL" id="KRN96372.1"/>
    </source>
</evidence>
<comment type="caution">
    <text evidence="7">The sequence shown here is derived from an EMBL/GenBank/DDBJ whole genome shotgun (WGS) entry which is preliminary data.</text>
</comment>
<organism evidence="7 8">
    <name type="scientific">Furfurilactobacillus siliginis</name>
    <dbReference type="NCBI Taxonomy" id="348151"/>
    <lineage>
        <taxon>Bacteria</taxon>
        <taxon>Bacillati</taxon>
        <taxon>Bacillota</taxon>
        <taxon>Bacilli</taxon>
        <taxon>Lactobacillales</taxon>
        <taxon>Lactobacillaceae</taxon>
        <taxon>Furfurilactobacillus</taxon>
    </lineage>
</organism>
<keyword evidence="5" id="KW-0653">Protein transport</keyword>
<dbReference type="EMBL" id="JQCB01000004">
    <property type="protein sequence ID" value="KRN96372.1"/>
    <property type="molecule type" value="Genomic_DNA"/>
</dbReference>
<keyword evidence="3" id="KW-0813">Transport</keyword>
<dbReference type="SUPFAM" id="SSF53850">
    <property type="entry name" value="Periplasmic binding protein-like II"/>
    <property type="match status" value="1"/>
</dbReference>
<dbReference type="Gene3D" id="3.10.105.10">
    <property type="entry name" value="Dipeptide-binding Protein, Domain 3"/>
    <property type="match status" value="1"/>
</dbReference>
<dbReference type="GO" id="GO:0042597">
    <property type="term" value="C:periplasmic space"/>
    <property type="evidence" value="ECO:0007669"/>
    <property type="project" value="UniProtKB-ARBA"/>
</dbReference>
<name>A0A0R2LDN4_9LACO</name>
<dbReference type="PANTHER" id="PTHR30290">
    <property type="entry name" value="PERIPLASMIC BINDING COMPONENT OF ABC TRANSPORTER"/>
    <property type="match status" value="1"/>
</dbReference>
<dbReference type="Gene3D" id="3.40.190.10">
    <property type="entry name" value="Periplasmic binding protein-like II"/>
    <property type="match status" value="1"/>
</dbReference>